<sequence length="264" mass="29664">MKMVTKVGKVEKSLGNSVEGEKKEFVDVAREPTGRIGDASWLQFRGRELRGREDMLGRCLVGRWGNGSVVESELASFRKWGEHFWNLKKGVKVMKLGGAFLLLEFEDEEEAERVLKKGVRCYKDKLLHLERWSEEVGCLHLGSSTKEVWVRVVGLLPHCWSGEVFKKFGDCYGGFVEVPPWVSAMVSMNKLKGSEGEKVREDKEVGSHAGSSGVWGRIFGVQQGMMGHVQSERPGVKRKVMEMGLQKSLMAFQALGRGMERRGV</sequence>
<dbReference type="EMBL" id="QGNW01001432">
    <property type="protein sequence ID" value="RVW41717.1"/>
    <property type="molecule type" value="Genomic_DNA"/>
</dbReference>
<comment type="caution">
    <text evidence="2">The sequence shown here is derived from an EMBL/GenBank/DDBJ whole genome shotgun (WGS) entry which is preliminary data.</text>
</comment>
<dbReference type="PANTHER" id="PTHR34427:SF5">
    <property type="entry name" value="DUF4283 DOMAIN-CONTAINING PROTEIN"/>
    <property type="match status" value="1"/>
</dbReference>
<name>A0A438E1Y9_VITVI</name>
<organism evidence="2 3">
    <name type="scientific">Vitis vinifera</name>
    <name type="common">Grape</name>
    <dbReference type="NCBI Taxonomy" id="29760"/>
    <lineage>
        <taxon>Eukaryota</taxon>
        <taxon>Viridiplantae</taxon>
        <taxon>Streptophyta</taxon>
        <taxon>Embryophyta</taxon>
        <taxon>Tracheophyta</taxon>
        <taxon>Spermatophyta</taxon>
        <taxon>Magnoliopsida</taxon>
        <taxon>eudicotyledons</taxon>
        <taxon>Gunneridae</taxon>
        <taxon>Pentapetalae</taxon>
        <taxon>rosids</taxon>
        <taxon>Vitales</taxon>
        <taxon>Vitaceae</taxon>
        <taxon>Viteae</taxon>
        <taxon>Vitis</taxon>
    </lineage>
</organism>
<reference evidence="2 3" key="1">
    <citation type="journal article" date="2018" name="PLoS Genet.">
        <title>Population sequencing reveals clonal diversity and ancestral inbreeding in the grapevine cultivar Chardonnay.</title>
        <authorList>
            <person name="Roach M.J."/>
            <person name="Johnson D.L."/>
            <person name="Bohlmann J."/>
            <person name="van Vuuren H.J."/>
            <person name="Jones S.J."/>
            <person name="Pretorius I.S."/>
            <person name="Schmidt S.A."/>
            <person name="Borneman A.R."/>
        </authorList>
    </citation>
    <scope>NUCLEOTIDE SEQUENCE [LARGE SCALE GENOMIC DNA]</scope>
    <source>
        <strain evidence="3">cv. Chardonnay</strain>
        <tissue evidence="2">Leaf</tissue>
    </source>
</reference>
<feature type="domain" description="DUF4283" evidence="1">
    <location>
        <begin position="56"/>
        <end position="138"/>
    </location>
</feature>
<dbReference type="Pfam" id="PF14111">
    <property type="entry name" value="DUF4283"/>
    <property type="match status" value="1"/>
</dbReference>
<dbReference type="Proteomes" id="UP000288805">
    <property type="component" value="Unassembled WGS sequence"/>
</dbReference>
<evidence type="ECO:0000259" key="1">
    <source>
        <dbReference type="Pfam" id="PF14111"/>
    </source>
</evidence>
<dbReference type="InterPro" id="IPR025558">
    <property type="entry name" value="DUF4283"/>
</dbReference>
<dbReference type="PANTHER" id="PTHR34427">
    <property type="entry name" value="DUF4283 DOMAIN PROTEIN"/>
    <property type="match status" value="1"/>
</dbReference>
<gene>
    <name evidence="2" type="ORF">CK203_082100</name>
</gene>
<proteinExistence type="predicted"/>
<dbReference type="AlphaFoldDB" id="A0A438E1Y9"/>
<evidence type="ECO:0000313" key="3">
    <source>
        <dbReference type="Proteomes" id="UP000288805"/>
    </source>
</evidence>
<accession>A0A438E1Y9</accession>
<evidence type="ECO:0000313" key="2">
    <source>
        <dbReference type="EMBL" id="RVW41717.1"/>
    </source>
</evidence>
<protein>
    <recommendedName>
        <fullName evidence="1">DUF4283 domain-containing protein</fullName>
    </recommendedName>
</protein>